<name>A0ABT0JVT0_9ACTN</name>
<dbReference type="SUPFAM" id="SSF51679">
    <property type="entry name" value="Bacterial luciferase-like"/>
    <property type="match status" value="1"/>
</dbReference>
<dbReference type="InterPro" id="IPR036661">
    <property type="entry name" value="Luciferase-like_sf"/>
</dbReference>
<dbReference type="InterPro" id="IPR022402">
    <property type="entry name" value="F420_OxRdatse_MSMEG3544_pred"/>
</dbReference>
<dbReference type="PANTHER" id="PTHR43244:SF2">
    <property type="entry name" value="CONSERVED HYPOTHETICAL ALANINE AND PROLINE-RICH PROTEIN"/>
    <property type="match status" value="1"/>
</dbReference>
<dbReference type="PANTHER" id="PTHR43244">
    <property type="match status" value="1"/>
</dbReference>
<proteinExistence type="predicted"/>
<evidence type="ECO:0000313" key="3">
    <source>
        <dbReference type="Proteomes" id="UP001201873"/>
    </source>
</evidence>
<dbReference type="InterPro" id="IPR050564">
    <property type="entry name" value="F420-G6PD/mer"/>
</dbReference>
<dbReference type="RefSeq" id="WP_248815685.1">
    <property type="nucleotide sequence ID" value="NZ_JALKFT010000005.1"/>
</dbReference>
<protein>
    <submittedName>
        <fullName evidence="2">TIGR03854 family LLM class F420-dependent oxidoreductase</fullName>
    </submittedName>
</protein>
<keyword evidence="3" id="KW-1185">Reference proteome</keyword>
<sequence>MKVRIGIGFGGFGGVAPGEFVALVDRLEKLEIDSLWLSEQLSQPAVAPFAGLGFALGRTSRLKVGTGVTILPGRNPVLVAKELASLASLAPRRVLPVFGLAPGRDADRSAYPVPAGRRAAVFDEALTVVRLLLSEPRVTFHGEFFDLDEIGLGERPARPLDLWLGGAAPAALRRIGRLGDGWLASLVSPERAAAGIAEIRASAADAGRHIDDDHYGLSLRLAFTPPDAETLAAVRRRDPRADPARLLPVGWAAARAAIAEYIAVGVTKFVVHPAIEPGGWPAFLDSFVAELAPLEN</sequence>
<gene>
    <name evidence="2" type="ORF">MXD59_07710</name>
</gene>
<dbReference type="Proteomes" id="UP001201873">
    <property type="component" value="Unassembled WGS sequence"/>
</dbReference>
<comment type="caution">
    <text evidence="2">The sequence shown here is derived from an EMBL/GenBank/DDBJ whole genome shotgun (WGS) entry which is preliminary data.</text>
</comment>
<organism evidence="2 3">
    <name type="scientific">Frankia umida</name>
    <dbReference type="NCBI Taxonomy" id="573489"/>
    <lineage>
        <taxon>Bacteria</taxon>
        <taxon>Bacillati</taxon>
        <taxon>Actinomycetota</taxon>
        <taxon>Actinomycetes</taxon>
        <taxon>Frankiales</taxon>
        <taxon>Frankiaceae</taxon>
        <taxon>Frankia</taxon>
    </lineage>
</organism>
<accession>A0ABT0JVT0</accession>
<reference evidence="2 3" key="1">
    <citation type="submission" date="2022-04" db="EMBL/GenBank/DDBJ databases">
        <title>Genome diversity in the genus Frankia.</title>
        <authorList>
            <person name="Carlos-Shanley C."/>
            <person name="Hahn D."/>
        </authorList>
    </citation>
    <scope>NUCLEOTIDE SEQUENCE [LARGE SCALE GENOMIC DNA]</scope>
    <source>
        <strain evidence="2 3">Ag45/Mut15</strain>
    </source>
</reference>
<dbReference type="Pfam" id="PF00296">
    <property type="entry name" value="Bac_luciferase"/>
    <property type="match status" value="1"/>
</dbReference>
<evidence type="ECO:0000259" key="1">
    <source>
        <dbReference type="Pfam" id="PF00296"/>
    </source>
</evidence>
<dbReference type="InterPro" id="IPR011251">
    <property type="entry name" value="Luciferase-like_dom"/>
</dbReference>
<dbReference type="EMBL" id="JALKFT010000005">
    <property type="protein sequence ID" value="MCK9875657.1"/>
    <property type="molecule type" value="Genomic_DNA"/>
</dbReference>
<feature type="domain" description="Luciferase-like" evidence="1">
    <location>
        <begin position="16"/>
        <end position="235"/>
    </location>
</feature>
<dbReference type="NCBIfam" id="TIGR03854">
    <property type="entry name" value="F420_MSMEG_3544"/>
    <property type="match status" value="1"/>
</dbReference>
<evidence type="ECO:0000313" key="2">
    <source>
        <dbReference type="EMBL" id="MCK9875657.1"/>
    </source>
</evidence>
<dbReference type="Gene3D" id="3.20.20.30">
    <property type="entry name" value="Luciferase-like domain"/>
    <property type="match status" value="1"/>
</dbReference>